<dbReference type="Proteomes" id="UP001365846">
    <property type="component" value="Unassembled WGS sequence"/>
</dbReference>
<feature type="domain" description="Cation-transporting P-type ATPase N-terminal" evidence="2">
    <location>
        <begin position="9"/>
        <end position="72"/>
    </location>
</feature>
<proteinExistence type="predicted"/>
<gene>
    <name evidence="3" type="ORF">WKW77_06995</name>
</gene>
<dbReference type="SMART" id="SM00831">
    <property type="entry name" value="Cation_ATPase_N"/>
    <property type="match status" value="1"/>
</dbReference>
<reference evidence="3 4" key="1">
    <citation type="submission" date="2024-03" db="EMBL/GenBank/DDBJ databases">
        <title>Novel species of the genus Variovorax.</title>
        <authorList>
            <person name="Liu Q."/>
            <person name="Xin Y.-H."/>
        </authorList>
    </citation>
    <scope>NUCLEOTIDE SEQUENCE [LARGE SCALE GENOMIC DNA]</scope>
    <source>
        <strain evidence="3 4">KACC 18899</strain>
    </source>
</reference>
<dbReference type="RefSeq" id="WP_340356118.1">
    <property type="nucleotide sequence ID" value="NZ_JBBKZU010000002.1"/>
</dbReference>
<organism evidence="3 4">
    <name type="scientific">Variovorax ureilyticus</name>
    <dbReference type="NCBI Taxonomy" id="1836198"/>
    <lineage>
        <taxon>Bacteria</taxon>
        <taxon>Pseudomonadati</taxon>
        <taxon>Pseudomonadota</taxon>
        <taxon>Betaproteobacteria</taxon>
        <taxon>Burkholderiales</taxon>
        <taxon>Comamonadaceae</taxon>
        <taxon>Variovorax</taxon>
    </lineage>
</organism>
<evidence type="ECO:0000259" key="2">
    <source>
        <dbReference type="SMART" id="SM00831"/>
    </source>
</evidence>
<dbReference type="InterPro" id="IPR023298">
    <property type="entry name" value="ATPase_P-typ_TM_dom_sf"/>
</dbReference>
<sequence>MSAPDPSSAWWLDPAPAATQGLSRSQAEDRLEHNGPNTLEAGDQPPLALQFLARFRHPLVLVLLAASAVCTQ</sequence>
<evidence type="ECO:0000313" key="4">
    <source>
        <dbReference type="Proteomes" id="UP001365846"/>
    </source>
</evidence>
<evidence type="ECO:0000256" key="1">
    <source>
        <dbReference type="SAM" id="MobiDB-lite"/>
    </source>
</evidence>
<dbReference type="SUPFAM" id="SSF81665">
    <property type="entry name" value="Calcium ATPase, transmembrane domain M"/>
    <property type="match status" value="1"/>
</dbReference>
<dbReference type="Gene3D" id="2.70.150.10">
    <property type="entry name" value="Calcium-transporting ATPase, cytoplasmic transduction domain A"/>
    <property type="match status" value="1"/>
</dbReference>
<dbReference type="InterPro" id="IPR004014">
    <property type="entry name" value="ATPase_P-typ_cation-transptr_N"/>
</dbReference>
<accession>A0ABU8VAX9</accession>
<dbReference type="EMBL" id="JBBKZU010000002">
    <property type="protein sequence ID" value="MEJ8810809.1"/>
    <property type="molecule type" value="Genomic_DNA"/>
</dbReference>
<keyword evidence="4" id="KW-1185">Reference proteome</keyword>
<dbReference type="Pfam" id="PF00690">
    <property type="entry name" value="Cation_ATPase_N"/>
    <property type="match status" value="1"/>
</dbReference>
<dbReference type="Gene3D" id="1.20.1110.10">
    <property type="entry name" value="Calcium-transporting ATPase, transmembrane domain"/>
    <property type="match status" value="1"/>
</dbReference>
<protein>
    <submittedName>
        <fullName evidence="3">Cation-transporting P-type ATPase</fullName>
    </submittedName>
</protein>
<evidence type="ECO:0000313" key="3">
    <source>
        <dbReference type="EMBL" id="MEJ8810809.1"/>
    </source>
</evidence>
<comment type="caution">
    <text evidence="3">The sequence shown here is derived from an EMBL/GenBank/DDBJ whole genome shotgun (WGS) entry which is preliminary data.</text>
</comment>
<feature type="region of interest" description="Disordered" evidence="1">
    <location>
        <begin position="1"/>
        <end position="43"/>
    </location>
</feature>
<name>A0ABU8VAX9_9BURK</name>